<gene>
    <name evidence="2" type="ORF">ENR15_02375</name>
</gene>
<organism evidence="2">
    <name type="scientific">Planktothricoides sp. SpSt-374</name>
    <dbReference type="NCBI Taxonomy" id="2282167"/>
    <lineage>
        <taxon>Bacteria</taxon>
        <taxon>Bacillati</taxon>
        <taxon>Cyanobacteriota</taxon>
        <taxon>Cyanophyceae</taxon>
        <taxon>Oscillatoriophycideae</taxon>
        <taxon>Oscillatoriales</taxon>
        <taxon>Oscillatoriaceae</taxon>
        <taxon>Planktothricoides</taxon>
    </lineage>
</organism>
<dbReference type="EMBL" id="DSPX01000019">
    <property type="protein sequence ID" value="HGF99532.1"/>
    <property type="molecule type" value="Genomic_DNA"/>
</dbReference>
<feature type="coiled-coil region" evidence="1">
    <location>
        <begin position="124"/>
        <end position="158"/>
    </location>
</feature>
<proteinExistence type="predicted"/>
<keyword evidence="1" id="KW-0175">Coiled coil</keyword>
<accession>A0A7C3VES3</accession>
<evidence type="ECO:0000313" key="2">
    <source>
        <dbReference type="EMBL" id="HGF99532.1"/>
    </source>
</evidence>
<protein>
    <submittedName>
        <fullName evidence="2">Uncharacterized protein</fullName>
    </submittedName>
</protein>
<dbReference type="AlphaFoldDB" id="A0A7C3VES3"/>
<evidence type="ECO:0000256" key="1">
    <source>
        <dbReference type="SAM" id="Coils"/>
    </source>
</evidence>
<name>A0A7C3VES3_9CYAN</name>
<comment type="caution">
    <text evidence="2">The sequence shown here is derived from an EMBL/GenBank/DDBJ whole genome shotgun (WGS) entry which is preliminary data.</text>
</comment>
<sequence length="160" mass="18372">MSDSILVNLQASFLTAAGFWENNLSEKPGNWCKLIQGIDKTQTDGYSIIGDFVSQISQTAYQEPGLYIHCQKKGSNKAQQKRLYTLFVLQPNGEIEVITEIKSASKDWAIELWPEIEAYMAKQSNSTEKRRQEIQQRIETLEFELRQLRAELAALEFHEV</sequence>
<reference evidence="2" key="1">
    <citation type="journal article" date="2020" name="mSystems">
        <title>Genome- and Community-Level Interaction Insights into Carbon Utilization and Element Cycling Functions of Hydrothermarchaeota in Hydrothermal Sediment.</title>
        <authorList>
            <person name="Zhou Z."/>
            <person name="Liu Y."/>
            <person name="Xu W."/>
            <person name="Pan J."/>
            <person name="Luo Z.H."/>
            <person name="Li M."/>
        </authorList>
    </citation>
    <scope>NUCLEOTIDE SEQUENCE [LARGE SCALE GENOMIC DNA]</scope>
    <source>
        <strain evidence="2">SpSt-374</strain>
    </source>
</reference>